<feature type="domain" description="GIY-YIG" evidence="12">
    <location>
        <begin position="5"/>
        <end position="90"/>
    </location>
</feature>
<dbReference type="PANTHER" id="PTHR20208">
    <property type="entry name" value="STRUCTURE-SPECIFIC ENDONUCLEASE SUBUNIT SLX1"/>
    <property type="match status" value="1"/>
</dbReference>
<dbReference type="InterPro" id="IPR035901">
    <property type="entry name" value="GIY-YIG_endonuc_sf"/>
</dbReference>
<dbReference type="SUPFAM" id="SSF82771">
    <property type="entry name" value="GIY-YIG endonuclease"/>
    <property type="match status" value="1"/>
</dbReference>
<dbReference type="Pfam" id="PF21202">
    <property type="entry name" value="SLX1_C"/>
    <property type="match status" value="1"/>
</dbReference>
<keyword evidence="4 11" id="KW-0227">DNA damage</keyword>
<evidence type="ECO:0000256" key="7">
    <source>
        <dbReference type="ARBA" id="ARBA00022833"/>
    </source>
</evidence>
<evidence type="ECO:0000256" key="1">
    <source>
        <dbReference type="ARBA" id="ARBA00022722"/>
    </source>
</evidence>
<dbReference type="EC" id="3.1.-.-" evidence="11"/>
<comment type="subunit">
    <text evidence="11">Forms a heterodimer with a member of the SLX4 family.</text>
</comment>
<evidence type="ECO:0000256" key="4">
    <source>
        <dbReference type="ARBA" id="ARBA00022763"/>
    </source>
</evidence>
<organism evidence="13 14">
    <name type="scientific">Araneus ventricosus</name>
    <name type="common">Orbweaver spider</name>
    <name type="synonym">Epeira ventricosa</name>
    <dbReference type="NCBI Taxonomy" id="182803"/>
    <lineage>
        <taxon>Eukaryota</taxon>
        <taxon>Metazoa</taxon>
        <taxon>Ecdysozoa</taxon>
        <taxon>Arthropoda</taxon>
        <taxon>Chelicerata</taxon>
        <taxon>Arachnida</taxon>
        <taxon>Araneae</taxon>
        <taxon>Araneomorphae</taxon>
        <taxon>Entelegynae</taxon>
        <taxon>Araneoidea</taxon>
        <taxon>Araneidae</taxon>
        <taxon>Araneus</taxon>
    </lineage>
</organism>
<dbReference type="InterPro" id="IPR048749">
    <property type="entry name" value="SLX1_C"/>
</dbReference>
<evidence type="ECO:0000256" key="3">
    <source>
        <dbReference type="ARBA" id="ARBA00022759"/>
    </source>
</evidence>
<comment type="caution">
    <text evidence="13">The sequence shown here is derived from an EMBL/GenBank/DDBJ whole genome shotgun (WGS) entry which is preliminary data.</text>
</comment>
<dbReference type="PROSITE" id="PS50164">
    <property type="entry name" value="GIY_YIG"/>
    <property type="match status" value="1"/>
</dbReference>
<dbReference type="FunFam" id="3.40.1440.10:FF:000008">
    <property type="entry name" value="Structure-specific endonuclease subunit SLX1 homolog"/>
    <property type="match status" value="1"/>
</dbReference>
<dbReference type="InterPro" id="IPR027520">
    <property type="entry name" value="Slx1"/>
</dbReference>
<comment type="similarity">
    <text evidence="11">Belongs to the SLX1 family.</text>
</comment>
<dbReference type="AlphaFoldDB" id="A0A4Y2ITW7"/>
<keyword evidence="3 11" id="KW-0255">Endonuclease</keyword>
<comment type="caution">
    <text evidence="11">Lacks conserved residue(s) required for the propagation of feature annotation.</text>
</comment>
<keyword evidence="2" id="KW-0479">Metal-binding</keyword>
<dbReference type="Gene3D" id="3.30.40.10">
    <property type="entry name" value="Zinc/RING finger domain, C3HC4 (zinc finger)"/>
    <property type="match status" value="1"/>
</dbReference>
<dbReference type="GO" id="GO:0033557">
    <property type="term" value="C:Slx1-Slx4 complex"/>
    <property type="evidence" value="ECO:0007669"/>
    <property type="project" value="UniProtKB-UniRule"/>
</dbReference>
<dbReference type="Pfam" id="PF01541">
    <property type="entry name" value="GIY-YIG"/>
    <property type="match status" value="1"/>
</dbReference>
<keyword evidence="14" id="KW-1185">Reference proteome</keyword>
<dbReference type="GO" id="GO:0017108">
    <property type="term" value="F:5'-flap endonuclease activity"/>
    <property type="evidence" value="ECO:0007669"/>
    <property type="project" value="InterPro"/>
</dbReference>
<dbReference type="Proteomes" id="UP000499080">
    <property type="component" value="Unassembled WGS sequence"/>
</dbReference>
<keyword evidence="1 11" id="KW-0540">Nuclease</keyword>
<comment type="subcellular location">
    <subcellularLocation>
        <location evidence="11">Nucleus</location>
    </subcellularLocation>
</comment>
<sequence length="252" mass="29224">MEVENFFGCYLLYSLNEKYKGRTYIGFTVDPNRRIKQHNKGLKAGGAWKTNDKGPWDMVLIVHGFPNDVSALRFEWAWQHPQISRRLRHVSKKQPRESALKFCFRIMSEMLRVGPWDRLPLTVQWLNTSYKQDFDVSRLPPLHIPICSGSIEPRKVKKSKTDVEEISADVTLKFCYLCDKIITQDDKNFVCFSTTCAEIFHVLCLGRHFQAMDPKPEKFLIPVEGSCPKCSIPTLWGDVFRYASGCYRESTT</sequence>
<evidence type="ECO:0000313" key="14">
    <source>
        <dbReference type="Proteomes" id="UP000499080"/>
    </source>
</evidence>
<gene>
    <name evidence="13" type="primary">v1g174298</name>
    <name evidence="13" type="ORF">AVEN_218548_1</name>
</gene>
<keyword evidence="7" id="KW-0862">Zinc</keyword>
<dbReference type="Gene3D" id="3.40.1440.10">
    <property type="entry name" value="GIY-YIG endonuclease"/>
    <property type="match status" value="1"/>
</dbReference>
<evidence type="ECO:0000256" key="10">
    <source>
        <dbReference type="ARBA" id="ARBA00023242"/>
    </source>
</evidence>
<protein>
    <recommendedName>
        <fullName evidence="11">Structure-specific endonuclease subunit SLX1 homolog</fullName>
        <ecNumber evidence="11">3.1.-.-</ecNumber>
    </recommendedName>
</protein>
<dbReference type="HAMAP" id="MF_03100">
    <property type="entry name" value="Endonuc_su_Slx1"/>
    <property type="match status" value="1"/>
</dbReference>
<name>A0A4Y2ITW7_ARAVE</name>
<dbReference type="GO" id="GO:0008270">
    <property type="term" value="F:zinc ion binding"/>
    <property type="evidence" value="ECO:0007669"/>
    <property type="project" value="UniProtKB-KW"/>
</dbReference>
<dbReference type="GO" id="GO:0000724">
    <property type="term" value="P:double-strand break repair via homologous recombination"/>
    <property type="evidence" value="ECO:0007669"/>
    <property type="project" value="TreeGrafter"/>
</dbReference>
<dbReference type="PANTHER" id="PTHR20208:SF10">
    <property type="entry name" value="STRUCTURE-SPECIFIC ENDONUCLEASE SUBUNIT SLX1"/>
    <property type="match status" value="1"/>
</dbReference>
<dbReference type="InterPro" id="IPR000305">
    <property type="entry name" value="GIY-YIG_endonuc"/>
</dbReference>
<dbReference type="EMBL" id="BGPR01002918">
    <property type="protein sequence ID" value="GBM81024.1"/>
    <property type="molecule type" value="Genomic_DNA"/>
</dbReference>
<evidence type="ECO:0000256" key="2">
    <source>
        <dbReference type="ARBA" id="ARBA00022723"/>
    </source>
</evidence>
<evidence type="ECO:0000313" key="13">
    <source>
        <dbReference type="EMBL" id="GBM81024.1"/>
    </source>
</evidence>
<evidence type="ECO:0000256" key="11">
    <source>
        <dbReference type="HAMAP-Rule" id="MF_03100"/>
    </source>
</evidence>
<evidence type="ECO:0000259" key="12">
    <source>
        <dbReference type="PROSITE" id="PS50164"/>
    </source>
</evidence>
<keyword evidence="8 11" id="KW-0233">DNA recombination</keyword>
<evidence type="ECO:0000256" key="9">
    <source>
        <dbReference type="ARBA" id="ARBA00023204"/>
    </source>
</evidence>
<evidence type="ECO:0000256" key="5">
    <source>
        <dbReference type="ARBA" id="ARBA00022771"/>
    </source>
</evidence>
<dbReference type="OrthoDB" id="24645at2759"/>
<evidence type="ECO:0000256" key="6">
    <source>
        <dbReference type="ARBA" id="ARBA00022801"/>
    </source>
</evidence>
<comment type="cofactor">
    <cofactor evidence="11">
        <name>a divalent metal cation</name>
        <dbReference type="ChEBI" id="CHEBI:60240"/>
    </cofactor>
</comment>
<dbReference type="GO" id="GO:0008821">
    <property type="term" value="F:crossover junction DNA endonuclease activity"/>
    <property type="evidence" value="ECO:0007669"/>
    <property type="project" value="TreeGrafter"/>
</dbReference>
<dbReference type="InterPro" id="IPR013083">
    <property type="entry name" value="Znf_RING/FYVE/PHD"/>
</dbReference>
<dbReference type="CDD" id="cd10455">
    <property type="entry name" value="GIY-YIG_SLX1"/>
    <property type="match status" value="1"/>
</dbReference>
<keyword evidence="6 11" id="KW-0378">Hydrolase</keyword>
<keyword evidence="5" id="KW-0863">Zinc-finger</keyword>
<evidence type="ECO:0000256" key="8">
    <source>
        <dbReference type="ARBA" id="ARBA00023172"/>
    </source>
</evidence>
<accession>A0A4Y2ITW7</accession>
<keyword evidence="9 11" id="KW-0234">DNA repair</keyword>
<keyword evidence="10 11" id="KW-0539">Nucleus</keyword>
<reference evidence="13 14" key="1">
    <citation type="journal article" date="2019" name="Sci. Rep.">
        <title>Orb-weaving spider Araneus ventricosus genome elucidates the spidroin gene catalogue.</title>
        <authorList>
            <person name="Kono N."/>
            <person name="Nakamura H."/>
            <person name="Ohtoshi R."/>
            <person name="Moran D.A.P."/>
            <person name="Shinohara A."/>
            <person name="Yoshida Y."/>
            <person name="Fujiwara M."/>
            <person name="Mori M."/>
            <person name="Tomita M."/>
            <person name="Arakawa K."/>
        </authorList>
    </citation>
    <scope>NUCLEOTIDE SEQUENCE [LARGE SCALE GENOMIC DNA]</scope>
</reference>
<proteinExistence type="inferred from homology"/>
<comment type="function">
    <text evidence="11">Catalytic subunit of a heterodimeric structure-specific endonuclease that resolves DNA secondary structures generated during DNA repair and recombination. Has endonuclease activity towards branched DNA substrates, introducing single-strand cuts in duplex DNA close to junctions with ss-DNA.</text>
</comment>
<dbReference type="InterPro" id="IPR050381">
    <property type="entry name" value="SLX1_endonuclease"/>
</dbReference>